<accession>A0A1A8Z7A2</accession>
<keyword evidence="1" id="KW-0812">Transmembrane</keyword>
<keyword evidence="1" id="KW-1133">Transmembrane helix</keyword>
<name>A0A1A8Z7A2_PLAOA</name>
<proteinExistence type="predicted"/>
<dbReference type="Proteomes" id="UP000078555">
    <property type="component" value="Unassembled WGS sequence"/>
</dbReference>
<evidence type="ECO:0000313" key="3">
    <source>
        <dbReference type="Proteomes" id="UP000078555"/>
    </source>
</evidence>
<sequence>MYPRVRSYILCRDAFSVTCLLLRVCCYVFAAMRLLLCVCCYASAAMRLLLCVCCYASAAMRLLLHIRRYVFAATWFFFFFFRNGASARLASFSQTLGGNQLFSLTTCKMDTCKGRGAQKRGYIREKLHGWAAVQK</sequence>
<keyword evidence="3" id="KW-1185">Reference proteome</keyword>
<protein>
    <submittedName>
        <fullName evidence="2">Uncharacterized protein</fullName>
    </submittedName>
</protein>
<evidence type="ECO:0000256" key="1">
    <source>
        <dbReference type="SAM" id="Phobius"/>
    </source>
</evidence>
<keyword evidence="1" id="KW-0472">Membrane</keyword>
<organism evidence="2 3">
    <name type="scientific">Plasmodium ovale wallikeri</name>
    <dbReference type="NCBI Taxonomy" id="864142"/>
    <lineage>
        <taxon>Eukaryota</taxon>
        <taxon>Sar</taxon>
        <taxon>Alveolata</taxon>
        <taxon>Apicomplexa</taxon>
        <taxon>Aconoidasida</taxon>
        <taxon>Haemosporida</taxon>
        <taxon>Plasmodiidae</taxon>
        <taxon>Plasmodium</taxon>
        <taxon>Plasmodium (Plasmodium)</taxon>
    </lineage>
</organism>
<evidence type="ECO:0000313" key="2">
    <source>
        <dbReference type="EMBL" id="SBT39745.1"/>
    </source>
</evidence>
<reference evidence="3" key="1">
    <citation type="submission" date="2016-05" db="EMBL/GenBank/DDBJ databases">
        <authorList>
            <person name="Naeem Raeece"/>
        </authorList>
    </citation>
    <scope>NUCLEOTIDE SEQUENCE [LARGE SCALE GENOMIC DNA]</scope>
</reference>
<feature type="transmembrane region" description="Helical" evidence="1">
    <location>
        <begin position="20"/>
        <end position="44"/>
    </location>
</feature>
<feature type="transmembrane region" description="Helical" evidence="1">
    <location>
        <begin position="64"/>
        <end position="81"/>
    </location>
</feature>
<dbReference type="EMBL" id="FLRD01000112">
    <property type="protein sequence ID" value="SBT39745.1"/>
    <property type="molecule type" value="Genomic_DNA"/>
</dbReference>
<dbReference type="AlphaFoldDB" id="A0A1A8Z7A2"/>
<gene>
    <name evidence="2" type="ORF">POVWA1_040670</name>
</gene>